<feature type="transmembrane region" description="Helical" evidence="3">
    <location>
        <begin position="81"/>
        <end position="106"/>
    </location>
</feature>
<evidence type="ECO:0000313" key="4">
    <source>
        <dbReference type="Proteomes" id="UP000887566"/>
    </source>
</evidence>
<name>A0A914X9M4_9BILA</name>
<dbReference type="Pfam" id="PF08238">
    <property type="entry name" value="Sel1"/>
    <property type="match status" value="1"/>
</dbReference>
<comment type="similarity">
    <text evidence="1">Belongs to the sel-1 family.</text>
</comment>
<keyword evidence="3" id="KW-1133">Transmembrane helix</keyword>
<dbReference type="InterPro" id="IPR011990">
    <property type="entry name" value="TPR-like_helical_dom_sf"/>
</dbReference>
<evidence type="ECO:0000313" key="5">
    <source>
        <dbReference type="WBParaSite" id="PSAMB.scaffold6626size9098.g28816.t1"/>
    </source>
</evidence>
<dbReference type="SUPFAM" id="SSF81901">
    <property type="entry name" value="HCP-like"/>
    <property type="match status" value="1"/>
</dbReference>
<dbReference type="SMART" id="SM00671">
    <property type="entry name" value="SEL1"/>
    <property type="match status" value="1"/>
</dbReference>
<dbReference type="InterPro" id="IPR050767">
    <property type="entry name" value="Sel1_AlgK"/>
</dbReference>
<keyword evidence="3" id="KW-0472">Membrane</keyword>
<dbReference type="PANTHER" id="PTHR11102">
    <property type="entry name" value="SEL-1-LIKE PROTEIN"/>
    <property type="match status" value="1"/>
</dbReference>
<reference evidence="5" key="1">
    <citation type="submission" date="2022-11" db="UniProtKB">
        <authorList>
            <consortium name="WormBaseParasite"/>
        </authorList>
    </citation>
    <scope>IDENTIFICATION</scope>
</reference>
<evidence type="ECO:0000256" key="1">
    <source>
        <dbReference type="ARBA" id="ARBA00038101"/>
    </source>
</evidence>
<proteinExistence type="inferred from homology"/>
<protein>
    <submittedName>
        <fullName evidence="5">Uncharacterized protein</fullName>
    </submittedName>
</protein>
<accession>A0A914X9M4</accession>
<dbReference type="AlphaFoldDB" id="A0A914X9M4"/>
<dbReference type="Gene3D" id="1.25.40.10">
    <property type="entry name" value="Tetratricopeptide repeat domain"/>
    <property type="match status" value="1"/>
</dbReference>
<evidence type="ECO:0000256" key="3">
    <source>
        <dbReference type="SAM" id="Phobius"/>
    </source>
</evidence>
<sequence>MYKEYNADPTDERKKEEDYITPNEKLLNDNDEYQEGGEPNQMLSKENMSHQGTVYSSFRIVDEDVNGRTSKGVRKKVKRRVVVCVGLLAIILMLTTLGFTLVYASLPRGENVTSVPESIITEVPPIPEYSSAVEFRETAHNYRIAAKKGNADAQFHLGSMYEHGQGVNQSYEKAVKWYRKAAEQENQQNRDTPMRKCTSDGCIQRGEGLINLMMKHSNGTENRQNKVMKLDNIILESCTEMDEACPSQMKKLSNGFEKLLNKGTQMRNCILDGCISMGEV</sequence>
<dbReference type="Proteomes" id="UP000887566">
    <property type="component" value="Unplaced"/>
</dbReference>
<feature type="region of interest" description="Disordered" evidence="2">
    <location>
        <begin position="1"/>
        <end position="44"/>
    </location>
</feature>
<feature type="compositionally biased region" description="Basic and acidic residues" evidence="2">
    <location>
        <begin position="1"/>
        <end position="18"/>
    </location>
</feature>
<dbReference type="PANTHER" id="PTHR11102:SF160">
    <property type="entry name" value="ERAD-ASSOCIATED E3 UBIQUITIN-PROTEIN LIGASE COMPONENT HRD3"/>
    <property type="match status" value="1"/>
</dbReference>
<keyword evidence="3" id="KW-0812">Transmembrane</keyword>
<keyword evidence="4" id="KW-1185">Reference proteome</keyword>
<organism evidence="4 5">
    <name type="scientific">Plectus sambesii</name>
    <dbReference type="NCBI Taxonomy" id="2011161"/>
    <lineage>
        <taxon>Eukaryota</taxon>
        <taxon>Metazoa</taxon>
        <taxon>Ecdysozoa</taxon>
        <taxon>Nematoda</taxon>
        <taxon>Chromadorea</taxon>
        <taxon>Plectida</taxon>
        <taxon>Plectina</taxon>
        <taxon>Plectoidea</taxon>
        <taxon>Plectidae</taxon>
        <taxon>Plectus</taxon>
    </lineage>
</organism>
<dbReference type="WBParaSite" id="PSAMB.scaffold6626size9098.g28816.t1">
    <property type="protein sequence ID" value="PSAMB.scaffold6626size9098.g28816.t1"/>
    <property type="gene ID" value="PSAMB.scaffold6626size9098.g28816"/>
</dbReference>
<dbReference type="InterPro" id="IPR006597">
    <property type="entry name" value="Sel1-like"/>
</dbReference>
<evidence type="ECO:0000256" key="2">
    <source>
        <dbReference type="SAM" id="MobiDB-lite"/>
    </source>
</evidence>